<sequence length="101" mass="11650">MQTSESENDSESNDCEPLYNLPIEELVTYIEGGKKKKKKSHRNTAASSLSPLIDEFSELDKEVDEFKRKIDIPITPERPKLRLSQEFLEQLRTSLHKTKAT</sequence>
<organism evidence="1 2">
    <name type="scientific">Stentor coeruleus</name>
    <dbReference type="NCBI Taxonomy" id="5963"/>
    <lineage>
        <taxon>Eukaryota</taxon>
        <taxon>Sar</taxon>
        <taxon>Alveolata</taxon>
        <taxon>Ciliophora</taxon>
        <taxon>Postciliodesmatophora</taxon>
        <taxon>Heterotrichea</taxon>
        <taxon>Heterotrichida</taxon>
        <taxon>Stentoridae</taxon>
        <taxon>Stentor</taxon>
    </lineage>
</organism>
<dbReference type="EMBL" id="MPUH01000364">
    <property type="protein sequence ID" value="OMJ81853.1"/>
    <property type="molecule type" value="Genomic_DNA"/>
</dbReference>
<dbReference type="Proteomes" id="UP000187209">
    <property type="component" value="Unassembled WGS sequence"/>
</dbReference>
<comment type="caution">
    <text evidence="1">The sequence shown here is derived from an EMBL/GenBank/DDBJ whole genome shotgun (WGS) entry which is preliminary data.</text>
</comment>
<reference evidence="1 2" key="1">
    <citation type="submission" date="2016-11" db="EMBL/GenBank/DDBJ databases">
        <title>The macronuclear genome of Stentor coeruleus: a giant cell with tiny introns.</title>
        <authorList>
            <person name="Slabodnick M."/>
            <person name="Ruby J.G."/>
            <person name="Reiff S.B."/>
            <person name="Swart E.C."/>
            <person name="Gosai S."/>
            <person name="Prabakaran S."/>
            <person name="Witkowska E."/>
            <person name="Larue G.E."/>
            <person name="Fisher S."/>
            <person name="Freeman R.M."/>
            <person name="Gunawardena J."/>
            <person name="Chu W."/>
            <person name="Stover N.A."/>
            <person name="Gregory B.D."/>
            <person name="Nowacki M."/>
            <person name="Derisi J."/>
            <person name="Roy S.W."/>
            <person name="Marshall W.F."/>
            <person name="Sood P."/>
        </authorList>
    </citation>
    <scope>NUCLEOTIDE SEQUENCE [LARGE SCALE GENOMIC DNA]</scope>
    <source>
        <strain evidence="1">WM001</strain>
    </source>
</reference>
<evidence type="ECO:0000313" key="1">
    <source>
        <dbReference type="EMBL" id="OMJ81853.1"/>
    </source>
</evidence>
<protein>
    <submittedName>
        <fullName evidence="1">Uncharacterized protein</fullName>
    </submittedName>
</protein>
<evidence type="ECO:0000313" key="2">
    <source>
        <dbReference type="Proteomes" id="UP000187209"/>
    </source>
</evidence>
<gene>
    <name evidence="1" type="ORF">SteCoe_17619</name>
</gene>
<dbReference type="OrthoDB" id="323541at2759"/>
<dbReference type="AlphaFoldDB" id="A0A1R2BYH7"/>
<proteinExistence type="predicted"/>
<accession>A0A1R2BYH7</accession>
<keyword evidence="2" id="KW-1185">Reference proteome</keyword>
<name>A0A1R2BYH7_9CILI</name>